<dbReference type="RefSeq" id="WP_344424770.1">
    <property type="nucleotide sequence ID" value="NZ_BAAANN010000023.1"/>
</dbReference>
<organism evidence="1 2">
    <name type="scientific">Amycolatopsis minnesotensis</name>
    <dbReference type="NCBI Taxonomy" id="337894"/>
    <lineage>
        <taxon>Bacteria</taxon>
        <taxon>Bacillati</taxon>
        <taxon>Actinomycetota</taxon>
        <taxon>Actinomycetes</taxon>
        <taxon>Pseudonocardiales</taxon>
        <taxon>Pseudonocardiaceae</taxon>
        <taxon>Amycolatopsis</taxon>
    </lineage>
</organism>
<dbReference type="Proteomes" id="UP001501116">
    <property type="component" value="Unassembled WGS sequence"/>
</dbReference>
<protein>
    <submittedName>
        <fullName evidence="1">Uncharacterized protein</fullName>
    </submittedName>
</protein>
<comment type="caution">
    <text evidence="1">The sequence shown here is derived from an EMBL/GenBank/DDBJ whole genome shotgun (WGS) entry which is preliminary data.</text>
</comment>
<evidence type="ECO:0000313" key="2">
    <source>
        <dbReference type="Proteomes" id="UP001501116"/>
    </source>
</evidence>
<accession>A0ABP5D302</accession>
<sequence>MSRRFVRSALYGLLGGWFGLSLVGQKLFRGDAPSAWDRLYLLLPDWRFFAPDPGVHDYHILYRDRLRDGTATAWREVTSIAERRPHHAFWHPTLRKEKCAFDIVKELLRYVQDNPAGSEGVQLSVPYLTLLTHINAQPHDEAAVGIQFLLSLSGGHDDEPPFALFMSEVHPLEEGD</sequence>
<reference evidence="2" key="1">
    <citation type="journal article" date="2019" name="Int. J. Syst. Evol. Microbiol.">
        <title>The Global Catalogue of Microorganisms (GCM) 10K type strain sequencing project: providing services to taxonomists for standard genome sequencing and annotation.</title>
        <authorList>
            <consortium name="The Broad Institute Genomics Platform"/>
            <consortium name="The Broad Institute Genome Sequencing Center for Infectious Disease"/>
            <person name="Wu L."/>
            <person name="Ma J."/>
        </authorList>
    </citation>
    <scope>NUCLEOTIDE SEQUENCE [LARGE SCALE GENOMIC DNA]</scope>
    <source>
        <strain evidence="2">JCM 14545</strain>
    </source>
</reference>
<name>A0ABP5D302_9PSEU</name>
<evidence type="ECO:0000313" key="1">
    <source>
        <dbReference type="EMBL" id="GAA1972963.1"/>
    </source>
</evidence>
<dbReference type="EMBL" id="BAAANN010000023">
    <property type="protein sequence ID" value="GAA1972963.1"/>
    <property type="molecule type" value="Genomic_DNA"/>
</dbReference>
<keyword evidence="2" id="KW-1185">Reference proteome</keyword>
<proteinExistence type="predicted"/>
<gene>
    <name evidence="1" type="ORF">GCM10009754_54590</name>
</gene>